<dbReference type="InterPro" id="IPR036396">
    <property type="entry name" value="Cyt_P450_sf"/>
</dbReference>
<dbReference type="EMBL" id="JBHLUE010000026">
    <property type="protein sequence ID" value="MFC0567907.1"/>
    <property type="molecule type" value="Genomic_DNA"/>
</dbReference>
<name>A0ABV6P5W4_9ACTN</name>
<accession>A0ABV6P5W4</accession>
<dbReference type="InterPro" id="IPR002397">
    <property type="entry name" value="Cyt_P450_B"/>
</dbReference>
<dbReference type="PANTHER" id="PTHR46696">
    <property type="entry name" value="P450, PUTATIVE (EUROFUNG)-RELATED"/>
    <property type="match status" value="1"/>
</dbReference>
<evidence type="ECO:0000256" key="1">
    <source>
        <dbReference type="ARBA" id="ARBA00010617"/>
    </source>
</evidence>
<organism evidence="2 3">
    <name type="scientific">Plantactinospora siamensis</name>
    <dbReference type="NCBI Taxonomy" id="555372"/>
    <lineage>
        <taxon>Bacteria</taxon>
        <taxon>Bacillati</taxon>
        <taxon>Actinomycetota</taxon>
        <taxon>Actinomycetes</taxon>
        <taxon>Micromonosporales</taxon>
        <taxon>Micromonosporaceae</taxon>
        <taxon>Plantactinospora</taxon>
    </lineage>
</organism>
<comment type="similarity">
    <text evidence="1">Belongs to the cytochrome P450 family.</text>
</comment>
<dbReference type="PANTHER" id="PTHR46696:SF1">
    <property type="entry name" value="CYTOCHROME P450 YJIB-RELATED"/>
    <property type="match status" value="1"/>
</dbReference>
<dbReference type="Pfam" id="PF00067">
    <property type="entry name" value="p450"/>
    <property type="match status" value="1"/>
</dbReference>
<evidence type="ECO:0000313" key="2">
    <source>
        <dbReference type="EMBL" id="MFC0567907.1"/>
    </source>
</evidence>
<gene>
    <name evidence="2" type="ORF">ACFFHU_27660</name>
</gene>
<keyword evidence="3" id="KW-1185">Reference proteome</keyword>
<dbReference type="Gene3D" id="1.10.630.10">
    <property type="entry name" value="Cytochrome P450"/>
    <property type="match status" value="1"/>
</dbReference>
<reference evidence="2 3" key="1">
    <citation type="submission" date="2024-09" db="EMBL/GenBank/DDBJ databases">
        <authorList>
            <person name="Sun Q."/>
            <person name="Mori K."/>
        </authorList>
    </citation>
    <scope>NUCLEOTIDE SEQUENCE [LARGE SCALE GENOMIC DNA]</scope>
    <source>
        <strain evidence="2 3">TBRC 2205</strain>
    </source>
</reference>
<dbReference type="SUPFAM" id="SSF48264">
    <property type="entry name" value="Cytochrome P450"/>
    <property type="match status" value="1"/>
</dbReference>
<dbReference type="RefSeq" id="WP_377343278.1">
    <property type="nucleotide sequence ID" value="NZ_JBHLUE010000026.1"/>
</dbReference>
<evidence type="ECO:0000313" key="3">
    <source>
        <dbReference type="Proteomes" id="UP001589894"/>
    </source>
</evidence>
<protein>
    <submittedName>
        <fullName evidence="2">Cytochrome P450</fullName>
    </submittedName>
</protein>
<dbReference type="InterPro" id="IPR001128">
    <property type="entry name" value="Cyt_P450"/>
</dbReference>
<dbReference type="PRINTS" id="PR00359">
    <property type="entry name" value="BP450"/>
</dbReference>
<sequence length="421" mass="47727">MLGLAQRAVEAKWPMVALRPVAGRYHPYDPAFIADPYRHLDRLRATAPAYYSKVTGSYLVSSHAVATDVLGDRRYTSNRMLDSSLRNRMFMRLGKFSPTEKQALDNTLANVSADTHQRMRNAISQDFGKRRITALLPRIEYWVDRLLDEAAARGRIELIDDFAAKLPILVVAELLGFPPRDRRRLQEWSDSYLVLVDPMIRGAGIKRMSGAFHEFDPYIADTLRRKQADPDDDLISRLLERHRAGEFDDAQLRTLIMMLMIAGHEVITNLLGNAVASLLRFPEQRRRLCAEPELMPTAIEEFIRFESPIQAVWRIAAEDLDIEGVHVPAWRAVTVLIGAANNDPGQFPEPRRLDLGRADNRHLGFALGAHYCAGPWLARIEAAAALSRFLERFPNFRGDATRLRWKPAAGLRGLYELPLAL</sequence>
<comment type="caution">
    <text evidence="2">The sequence shown here is derived from an EMBL/GenBank/DDBJ whole genome shotgun (WGS) entry which is preliminary data.</text>
</comment>
<dbReference type="Proteomes" id="UP001589894">
    <property type="component" value="Unassembled WGS sequence"/>
</dbReference>
<proteinExistence type="inferred from homology"/>
<dbReference type="CDD" id="cd20625">
    <property type="entry name" value="CYP164-like"/>
    <property type="match status" value="1"/>
</dbReference>